<evidence type="ECO:0000313" key="2">
    <source>
        <dbReference type="Proteomes" id="UP000176593"/>
    </source>
</evidence>
<dbReference type="Proteomes" id="UP000176593">
    <property type="component" value="Unassembled WGS sequence"/>
</dbReference>
<protein>
    <submittedName>
        <fullName evidence="1">Uncharacterized protein</fullName>
    </submittedName>
</protein>
<reference evidence="1 2" key="1">
    <citation type="journal article" date="2016" name="Nat. Commun.">
        <title>Thousands of microbial genomes shed light on interconnected biogeochemical processes in an aquifer system.</title>
        <authorList>
            <person name="Anantharaman K."/>
            <person name="Brown C.T."/>
            <person name="Hug L.A."/>
            <person name="Sharon I."/>
            <person name="Castelle C.J."/>
            <person name="Probst A.J."/>
            <person name="Thomas B.C."/>
            <person name="Singh A."/>
            <person name="Wilkins M.J."/>
            <person name="Karaoz U."/>
            <person name="Brodie E.L."/>
            <person name="Williams K.H."/>
            <person name="Hubbard S.S."/>
            <person name="Banfield J.F."/>
        </authorList>
    </citation>
    <scope>NUCLEOTIDE SEQUENCE [LARGE SCALE GENOMIC DNA]</scope>
</reference>
<name>A0A1F7VCE9_9BACT</name>
<gene>
    <name evidence="1" type="ORF">A3I41_00125</name>
</gene>
<accession>A0A1F7VCE9</accession>
<sequence>MIYCLMTSIGLTEEIRWCLFDQARELISLGRERCNIASDFLEGYVATTGKTCALGGVIGVQFEAYVESNRGKGLVRYLVRTGDLPDREKLAWASLDPEQGTAKQDVN</sequence>
<organism evidence="1 2">
    <name type="scientific">Candidatus Uhrbacteria bacterium RIFCSPLOWO2_02_FULL_48_18</name>
    <dbReference type="NCBI Taxonomy" id="1802408"/>
    <lineage>
        <taxon>Bacteria</taxon>
        <taxon>Candidatus Uhriibacteriota</taxon>
    </lineage>
</organism>
<dbReference type="AlphaFoldDB" id="A0A1F7VCE9"/>
<comment type="caution">
    <text evidence="1">The sequence shown here is derived from an EMBL/GenBank/DDBJ whole genome shotgun (WGS) entry which is preliminary data.</text>
</comment>
<proteinExistence type="predicted"/>
<evidence type="ECO:0000313" key="1">
    <source>
        <dbReference type="EMBL" id="OGL88125.1"/>
    </source>
</evidence>
<dbReference type="EMBL" id="MGEQ01000001">
    <property type="protein sequence ID" value="OGL88125.1"/>
    <property type="molecule type" value="Genomic_DNA"/>
</dbReference>